<dbReference type="AlphaFoldDB" id="A0A8S3RNY2"/>
<comment type="caution">
    <text evidence="2">The sequence shown here is derived from an EMBL/GenBank/DDBJ whole genome shotgun (WGS) entry which is preliminary data.</text>
</comment>
<protein>
    <recommendedName>
        <fullName evidence="1">DZIP3-like HEPN domain-containing protein</fullName>
    </recommendedName>
</protein>
<proteinExistence type="predicted"/>
<evidence type="ECO:0000313" key="2">
    <source>
        <dbReference type="EMBL" id="CAG2211248.1"/>
    </source>
</evidence>
<dbReference type="InterPro" id="IPR041249">
    <property type="entry name" value="HEPN_DZIP3"/>
</dbReference>
<evidence type="ECO:0000259" key="1">
    <source>
        <dbReference type="Pfam" id="PF18738"/>
    </source>
</evidence>
<feature type="domain" description="DZIP3-like HEPN" evidence="1">
    <location>
        <begin position="140"/>
        <end position="213"/>
    </location>
</feature>
<reference evidence="2" key="1">
    <citation type="submission" date="2021-03" db="EMBL/GenBank/DDBJ databases">
        <authorList>
            <person name="Bekaert M."/>
        </authorList>
    </citation>
    <scope>NUCLEOTIDE SEQUENCE</scope>
</reference>
<organism evidence="2 3">
    <name type="scientific">Mytilus edulis</name>
    <name type="common">Blue mussel</name>
    <dbReference type="NCBI Taxonomy" id="6550"/>
    <lineage>
        <taxon>Eukaryota</taxon>
        <taxon>Metazoa</taxon>
        <taxon>Spiralia</taxon>
        <taxon>Lophotrochozoa</taxon>
        <taxon>Mollusca</taxon>
        <taxon>Bivalvia</taxon>
        <taxon>Autobranchia</taxon>
        <taxon>Pteriomorphia</taxon>
        <taxon>Mytilida</taxon>
        <taxon>Mytiloidea</taxon>
        <taxon>Mytilidae</taxon>
        <taxon>Mytilinae</taxon>
        <taxon>Mytilus</taxon>
    </lineage>
</organism>
<accession>A0A8S3RNY2</accession>
<dbReference type="Proteomes" id="UP000683360">
    <property type="component" value="Unassembled WGS sequence"/>
</dbReference>
<evidence type="ECO:0000313" key="3">
    <source>
        <dbReference type="Proteomes" id="UP000683360"/>
    </source>
</evidence>
<name>A0A8S3RNY2_MYTED</name>
<dbReference type="Pfam" id="PF18738">
    <property type="entry name" value="HEPN_DZIP3"/>
    <property type="match status" value="1"/>
</dbReference>
<sequence length="223" mass="25885">MMKMHDIDLEQRLYPRSKRIYAGDFSRDKCRQERYQPFTFWTNGSLSDCTYVKSICSENGQIVYRDSSTMIDRSCRCNHKKNYSFIKTPKNVCFCIPTEEDCSCYVKSCPENLTLSADSSRLKTRQPQLNREVQHTLNIGKTVTSADFDIELMLHLLHLLANIEVCNLYPSPADTSFSAMLSRIKFINNEIAQIFNGKLSEDNFNKYWDDIGQKKTDLVFSAF</sequence>
<keyword evidence="3" id="KW-1185">Reference proteome</keyword>
<gene>
    <name evidence="2" type="ORF">MEDL_25374</name>
</gene>
<dbReference type="EMBL" id="CAJPWZ010001257">
    <property type="protein sequence ID" value="CAG2211248.1"/>
    <property type="molecule type" value="Genomic_DNA"/>
</dbReference>